<dbReference type="OrthoDB" id="9758182at2"/>
<dbReference type="PROSITE" id="PS50903">
    <property type="entry name" value="RUBREDOXIN_LIKE"/>
    <property type="match status" value="1"/>
</dbReference>
<evidence type="ECO:0000259" key="5">
    <source>
        <dbReference type="PROSITE" id="PS50903"/>
    </source>
</evidence>
<sequence>MEQYLVKINLPGGFISAGDLYEILVVAESAGAKNIRFGNRQQLYFSIDAAHREDMELDMLKAEINYEISADSYPNIVSSYVADTIFNYEGWLREGVYKDILDSFDHQPHLKVNLIDNHQTFVPFFSGNINFIASGTNNYWYLYIRFPKTGKLCCCPSLVYSDDIPTTAKTAEEIILQNQALFYDRKDIDDKQFYKMLLKKSGAAFQPVTEMLRLPDFYLPYYEGFNKYNNKYWLGIYRRNELFSLDFLKEVCLLCLKTRIGQIYTTPWKSIIVKGIEQADRNQWGFILSKYRLNVRHAANELNWQIEDICNEGLALKQQLVREFEEEDLRTYQLCFAIKTQPKTGLTGSIIIKKSENNLYDILYTRDFNPNSKDYITYLQQVPPPKLSTHLIALCTEFFTVQSNSSLPAEVAEEIIPQQCKAAVYQCNHCLTRYDKTYGDCVNEIGKEVDFELLTDYQCPVCEAPKKDFSLIETLA</sequence>
<evidence type="ECO:0000256" key="2">
    <source>
        <dbReference type="ARBA" id="ARBA00022723"/>
    </source>
</evidence>
<dbReference type="Gene3D" id="2.20.28.10">
    <property type="match status" value="1"/>
</dbReference>
<evidence type="ECO:0000313" key="6">
    <source>
        <dbReference type="EMBL" id="QEC63560.1"/>
    </source>
</evidence>
<keyword evidence="4" id="KW-0408">Iron</keyword>
<keyword evidence="1" id="KW-0813">Transport</keyword>
<reference evidence="6 7" key="1">
    <citation type="journal article" date="2017" name="Curr. Microbiol.">
        <title>Mucilaginibacter ginsenosidivorans sp. nov., Isolated from Soil of Ginseng Field.</title>
        <authorList>
            <person name="Kim M.M."/>
            <person name="Siddiqi M.Z."/>
            <person name="Im W.T."/>
        </authorList>
    </citation>
    <scope>NUCLEOTIDE SEQUENCE [LARGE SCALE GENOMIC DNA]</scope>
    <source>
        <strain evidence="6 7">Gsoil 3017</strain>
    </source>
</reference>
<dbReference type="EMBL" id="CP042436">
    <property type="protein sequence ID" value="QEC63560.1"/>
    <property type="molecule type" value="Genomic_DNA"/>
</dbReference>
<dbReference type="KEGG" id="mgin:FRZ54_13560"/>
<keyword evidence="2" id="KW-0479">Metal-binding</keyword>
<evidence type="ECO:0000256" key="4">
    <source>
        <dbReference type="ARBA" id="ARBA00023004"/>
    </source>
</evidence>
<organism evidence="6 7">
    <name type="scientific">Mucilaginibacter ginsenosidivorans</name>
    <dbReference type="NCBI Taxonomy" id="398053"/>
    <lineage>
        <taxon>Bacteria</taxon>
        <taxon>Pseudomonadati</taxon>
        <taxon>Bacteroidota</taxon>
        <taxon>Sphingobacteriia</taxon>
        <taxon>Sphingobacteriales</taxon>
        <taxon>Sphingobacteriaceae</taxon>
        <taxon>Mucilaginibacter</taxon>
    </lineage>
</organism>
<dbReference type="RefSeq" id="WP_147032135.1">
    <property type="nucleotide sequence ID" value="NZ_CP042436.1"/>
</dbReference>
<dbReference type="InterPro" id="IPR024935">
    <property type="entry name" value="Rubredoxin_dom"/>
</dbReference>
<dbReference type="AlphaFoldDB" id="A0A5B8UWP5"/>
<name>A0A5B8UWP5_9SPHI</name>
<dbReference type="GO" id="GO:0005506">
    <property type="term" value="F:iron ion binding"/>
    <property type="evidence" value="ECO:0007669"/>
    <property type="project" value="InterPro"/>
</dbReference>
<accession>A0A5B8UWP5</accession>
<keyword evidence="7" id="KW-1185">Reference proteome</keyword>
<dbReference type="SUPFAM" id="SSF57802">
    <property type="entry name" value="Rubredoxin-like"/>
    <property type="match status" value="1"/>
</dbReference>
<dbReference type="Pfam" id="PF00301">
    <property type="entry name" value="Rubredoxin"/>
    <property type="match status" value="1"/>
</dbReference>
<dbReference type="Proteomes" id="UP000321479">
    <property type="component" value="Chromosome"/>
</dbReference>
<evidence type="ECO:0000256" key="1">
    <source>
        <dbReference type="ARBA" id="ARBA00022448"/>
    </source>
</evidence>
<proteinExistence type="predicted"/>
<protein>
    <submittedName>
        <fullName evidence="6">Rubredoxin domain-containing protein</fullName>
    </submittedName>
</protein>
<gene>
    <name evidence="6" type="ORF">FRZ54_13560</name>
</gene>
<evidence type="ECO:0000256" key="3">
    <source>
        <dbReference type="ARBA" id="ARBA00022982"/>
    </source>
</evidence>
<evidence type="ECO:0000313" key="7">
    <source>
        <dbReference type="Proteomes" id="UP000321479"/>
    </source>
</evidence>
<feature type="domain" description="Rubredoxin-like" evidence="5">
    <location>
        <begin position="422"/>
        <end position="472"/>
    </location>
</feature>
<dbReference type="InterPro" id="IPR024934">
    <property type="entry name" value="Rubredoxin-like_dom"/>
</dbReference>
<keyword evidence="3" id="KW-0249">Electron transport</keyword>